<keyword evidence="3" id="KW-1185">Reference proteome</keyword>
<dbReference type="EMBL" id="JAUSTQ010000001">
    <property type="protein sequence ID" value="MDQ0158225.1"/>
    <property type="molecule type" value="Genomic_DNA"/>
</dbReference>
<evidence type="ECO:0000256" key="1">
    <source>
        <dbReference type="SAM" id="Phobius"/>
    </source>
</evidence>
<keyword evidence="1" id="KW-1133">Transmembrane helix</keyword>
<reference evidence="2 3" key="1">
    <citation type="submission" date="2023-07" db="EMBL/GenBank/DDBJ databases">
        <title>Genomic Encyclopedia of Type Strains, Phase IV (KMG-IV): sequencing the most valuable type-strain genomes for metagenomic binning, comparative biology and taxonomic classification.</title>
        <authorList>
            <person name="Goeker M."/>
        </authorList>
    </citation>
    <scope>NUCLEOTIDE SEQUENCE [LARGE SCALE GENOMIC DNA]</scope>
    <source>
        <strain evidence="2 3">DSM 16460</strain>
    </source>
</reference>
<organism evidence="2 3">
    <name type="scientific">Alkalibacillus salilacus</name>
    <dbReference type="NCBI Taxonomy" id="284582"/>
    <lineage>
        <taxon>Bacteria</taxon>
        <taxon>Bacillati</taxon>
        <taxon>Bacillota</taxon>
        <taxon>Bacilli</taxon>
        <taxon>Bacillales</taxon>
        <taxon>Bacillaceae</taxon>
        <taxon>Alkalibacillus</taxon>
    </lineage>
</organism>
<evidence type="ECO:0000313" key="3">
    <source>
        <dbReference type="Proteomes" id="UP001224359"/>
    </source>
</evidence>
<name>A0ABT9VBE3_9BACI</name>
<proteinExistence type="predicted"/>
<protein>
    <submittedName>
        <fullName evidence="2">Uncharacterized protein</fullName>
    </submittedName>
</protein>
<keyword evidence="1" id="KW-0812">Transmembrane</keyword>
<dbReference type="RefSeq" id="WP_306973762.1">
    <property type="nucleotide sequence ID" value="NZ_JAUSTQ010000001.1"/>
</dbReference>
<gene>
    <name evidence="2" type="ORF">J2S77_000175</name>
</gene>
<accession>A0ABT9VBE3</accession>
<evidence type="ECO:0000313" key="2">
    <source>
        <dbReference type="EMBL" id="MDQ0158225.1"/>
    </source>
</evidence>
<sequence>MADEKKEYVEKHEEPSRTGATAIKSVTAIIITLLILGFLVFYVFPMFGGGNSQGVDGSNVEMSLNENYSNVINLDVS</sequence>
<keyword evidence="1" id="KW-0472">Membrane</keyword>
<dbReference type="Proteomes" id="UP001224359">
    <property type="component" value="Unassembled WGS sequence"/>
</dbReference>
<comment type="caution">
    <text evidence="2">The sequence shown here is derived from an EMBL/GenBank/DDBJ whole genome shotgun (WGS) entry which is preliminary data.</text>
</comment>
<feature type="transmembrane region" description="Helical" evidence="1">
    <location>
        <begin position="21"/>
        <end position="44"/>
    </location>
</feature>